<evidence type="ECO:0000313" key="3">
    <source>
        <dbReference type="Proteomes" id="UP001605036"/>
    </source>
</evidence>
<sequence>MNWVPSGDEESQMEAKHERKTREGLPPGLGPVVKLLSASARVRGGFAETTPLCLHGHGRIARSFSCMTSRPSGLHLVYSLLCLTHHGN</sequence>
<comment type="caution">
    <text evidence="2">The sequence shown here is derived from an EMBL/GenBank/DDBJ whole genome shotgun (WGS) entry which is preliminary data.</text>
</comment>
<evidence type="ECO:0000256" key="1">
    <source>
        <dbReference type="SAM" id="MobiDB-lite"/>
    </source>
</evidence>
<accession>A0ABD1YWD4</accession>
<keyword evidence="3" id="KW-1185">Reference proteome</keyword>
<dbReference type="EMBL" id="JBHFFA010000003">
    <property type="protein sequence ID" value="KAL2634724.1"/>
    <property type="molecule type" value="Genomic_DNA"/>
</dbReference>
<dbReference type="AlphaFoldDB" id="A0ABD1YWD4"/>
<dbReference type="Proteomes" id="UP001605036">
    <property type="component" value="Unassembled WGS sequence"/>
</dbReference>
<organism evidence="2 3">
    <name type="scientific">Riccia fluitans</name>
    <dbReference type="NCBI Taxonomy" id="41844"/>
    <lineage>
        <taxon>Eukaryota</taxon>
        <taxon>Viridiplantae</taxon>
        <taxon>Streptophyta</taxon>
        <taxon>Embryophyta</taxon>
        <taxon>Marchantiophyta</taxon>
        <taxon>Marchantiopsida</taxon>
        <taxon>Marchantiidae</taxon>
        <taxon>Marchantiales</taxon>
        <taxon>Ricciaceae</taxon>
        <taxon>Riccia</taxon>
    </lineage>
</organism>
<feature type="region of interest" description="Disordered" evidence="1">
    <location>
        <begin position="1"/>
        <end position="30"/>
    </location>
</feature>
<name>A0ABD1YWD4_9MARC</name>
<evidence type="ECO:0000313" key="2">
    <source>
        <dbReference type="EMBL" id="KAL2634724.1"/>
    </source>
</evidence>
<proteinExistence type="predicted"/>
<feature type="compositionally biased region" description="Basic and acidic residues" evidence="1">
    <location>
        <begin position="13"/>
        <end position="23"/>
    </location>
</feature>
<reference evidence="2 3" key="1">
    <citation type="submission" date="2024-09" db="EMBL/GenBank/DDBJ databases">
        <title>Chromosome-scale assembly of Riccia fluitans.</title>
        <authorList>
            <person name="Paukszto L."/>
            <person name="Sawicki J."/>
            <person name="Karawczyk K."/>
            <person name="Piernik-Szablinska J."/>
            <person name="Szczecinska M."/>
            <person name="Mazdziarz M."/>
        </authorList>
    </citation>
    <scope>NUCLEOTIDE SEQUENCE [LARGE SCALE GENOMIC DNA]</scope>
    <source>
        <strain evidence="2">Rf_01</strain>
        <tissue evidence="2">Aerial parts of the thallus</tissue>
    </source>
</reference>
<gene>
    <name evidence="2" type="ORF">R1flu_006203</name>
</gene>
<protein>
    <submittedName>
        <fullName evidence="2">Uncharacterized protein</fullName>
    </submittedName>
</protein>